<dbReference type="InterPro" id="IPR052900">
    <property type="entry name" value="Phospholipid_Metab_Enz"/>
</dbReference>
<evidence type="ECO:0000313" key="4">
    <source>
        <dbReference type="Proteomes" id="UP001331936"/>
    </source>
</evidence>
<gene>
    <name evidence="3" type="ORF">Q8814_23170</name>
</gene>
<evidence type="ECO:0000259" key="2">
    <source>
        <dbReference type="Pfam" id="PF16655"/>
    </source>
</evidence>
<dbReference type="CDD" id="cd07389">
    <property type="entry name" value="MPP_PhoD"/>
    <property type="match status" value="1"/>
</dbReference>
<dbReference type="InterPro" id="IPR038607">
    <property type="entry name" value="PhoD-like_sf"/>
</dbReference>
<dbReference type="PROSITE" id="PS51318">
    <property type="entry name" value="TAT"/>
    <property type="match status" value="1"/>
</dbReference>
<evidence type="ECO:0000259" key="1">
    <source>
        <dbReference type="Pfam" id="PF09423"/>
    </source>
</evidence>
<dbReference type="Gene3D" id="2.60.40.380">
    <property type="entry name" value="Purple acid phosphatase-like, N-terminal"/>
    <property type="match status" value="1"/>
</dbReference>
<dbReference type="Gene3D" id="3.60.21.70">
    <property type="entry name" value="PhoD-like phosphatase"/>
    <property type="match status" value="1"/>
</dbReference>
<dbReference type="Pfam" id="PF09423">
    <property type="entry name" value="PhoD"/>
    <property type="match status" value="1"/>
</dbReference>
<dbReference type="PANTHER" id="PTHR43606">
    <property type="entry name" value="PHOSPHATASE, PUTATIVE (AFU_ORTHOLOGUE AFUA_6G08710)-RELATED"/>
    <property type="match status" value="1"/>
</dbReference>
<proteinExistence type="predicted"/>
<dbReference type="EMBL" id="JAUZMZ010000212">
    <property type="protein sequence ID" value="MEE2034975.1"/>
    <property type="molecule type" value="Genomic_DNA"/>
</dbReference>
<feature type="domain" description="PhoD-like phosphatase metallophosphatase" evidence="1">
    <location>
        <begin position="160"/>
        <end position="519"/>
    </location>
</feature>
<dbReference type="SUPFAM" id="SSF56300">
    <property type="entry name" value="Metallo-dependent phosphatases"/>
    <property type="match status" value="1"/>
</dbReference>
<reference evidence="3 4" key="1">
    <citation type="submission" date="2023-08" db="EMBL/GenBank/DDBJ databases">
        <authorList>
            <person name="Girao M."/>
            <person name="Carvalho M.F."/>
        </authorList>
    </citation>
    <scope>NUCLEOTIDE SEQUENCE [LARGE SCALE GENOMIC DNA]</scope>
    <source>
        <strain evidence="3 4">CC-R104</strain>
    </source>
</reference>
<dbReference type="Pfam" id="PF16655">
    <property type="entry name" value="PhoD_N"/>
    <property type="match status" value="1"/>
</dbReference>
<keyword evidence="4" id="KW-1185">Reference proteome</keyword>
<dbReference type="PANTHER" id="PTHR43606:SF2">
    <property type="entry name" value="ALKALINE PHOSPHATASE FAMILY PROTEIN (AFU_ORTHOLOGUE AFUA_5G03860)"/>
    <property type="match status" value="1"/>
</dbReference>
<dbReference type="InterPro" id="IPR018946">
    <property type="entry name" value="PhoD-like_MPP"/>
</dbReference>
<protein>
    <submittedName>
        <fullName evidence="3">Alkaline phosphatase D family protein</fullName>
    </submittedName>
</protein>
<accession>A0ABU7JYK9</accession>
<dbReference type="InterPro" id="IPR006311">
    <property type="entry name" value="TAT_signal"/>
</dbReference>
<dbReference type="InterPro" id="IPR032093">
    <property type="entry name" value="PhoD_N"/>
</dbReference>
<feature type="domain" description="Phospholipase D N-terminal" evidence="2">
    <location>
        <begin position="51"/>
        <end position="147"/>
    </location>
</feature>
<sequence length="554" mass="59710">MWSDLRVVPPLPSAPLSRRAVLRSSAVVAGTTVFAAATARPAAAAPVMFAHGVASGDPLPDAVILWTRVTPTPDAIPGSGIGPDTPVAWEIARDKDFREIVASGSVTASATSDHTVKIDATGLDPATAYFYRFTAAGAVSATGRTHTAPAPGASLDRLRFGVVSCANWEGGFFGAYRHLAARGDLFAIVHLGDYLYEYAAGEYPVSVGTEVRRHEPAHEIVSPADYRIRHGQYKTDPDLQALHAQLPWIVVWDDHEAANDAYNGGAENHDPATEGDWAQRKAASVQAYTEWMPVRMDGSRLYRRLRFGDLAELSMLDLRSYRTEQARPGADWRTLDDDSRTITGAEQMAWLTAGLTSSPTRWQLVGNSVMIAPLLLPPLDERTTGALTELLGIPSMGVPFSTDQWDGYPVDRQRLLDAITTAGKRNVVFLTGDIHTSWGMDIPADAAAYPGAGTVATEFVVPSVTSANIDEMLGVPPRSASPSIENLMQSTNRHVHYVELDSHGYGVLDVERGTVQMDWFHLANKADPATGVRRATGLRVADGSARVEPAPPLD</sequence>
<evidence type="ECO:0000313" key="3">
    <source>
        <dbReference type="EMBL" id="MEE2034975.1"/>
    </source>
</evidence>
<comment type="caution">
    <text evidence="3">The sequence shown here is derived from an EMBL/GenBank/DDBJ whole genome shotgun (WGS) entry which is preliminary data.</text>
</comment>
<name>A0ABU7JYK9_9NOCA</name>
<organism evidence="3 4">
    <name type="scientific">Rhodococcus chondri</name>
    <dbReference type="NCBI Taxonomy" id="3065941"/>
    <lineage>
        <taxon>Bacteria</taxon>
        <taxon>Bacillati</taxon>
        <taxon>Actinomycetota</taxon>
        <taxon>Actinomycetes</taxon>
        <taxon>Mycobacteriales</taxon>
        <taxon>Nocardiaceae</taxon>
        <taxon>Rhodococcus</taxon>
    </lineage>
</organism>
<dbReference type="InterPro" id="IPR029052">
    <property type="entry name" value="Metallo-depent_PP-like"/>
</dbReference>
<dbReference type="RefSeq" id="WP_330154322.1">
    <property type="nucleotide sequence ID" value="NZ_JAUZMZ010000212.1"/>
</dbReference>
<dbReference type="Proteomes" id="UP001331936">
    <property type="component" value="Unassembled WGS sequence"/>
</dbReference>